<dbReference type="GeneID" id="92086898"/>
<dbReference type="PANTHER" id="PTHR47424">
    <property type="entry name" value="REGULATORY PROTEIN GAL4"/>
    <property type="match status" value="1"/>
</dbReference>
<dbReference type="InterPro" id="IPR007219">
    <property type="entry name" value="XnlR_reg_dom"/>
</dbReference>
<protein>
    <recommendedName>
        <fullName evidence="6">Xylanolytic transcriptional activator regulatory domain-containing protein</fullName>
    </recommendedName>
</protein>
<feature type="compositionally biased region" description="Acidic residues" evidence="5">
    <location>
        <begin position="276"/>
        <end position="292"/>
    </location>
</feature>
<feature type="compositionally biased region" description="Polar residues" evidence="5">
    <location>
        <begin position="118"/>
        <end position="145"/>
    </location>
</feature>
<keyword evidence="8" id="KW-1185">Reference proteome</keyword>
<dbReference type="InterPro" id="IPR051127">
    <property type="entry name" value="Fungal_SecMet_Regulators"/>
</dbReference>
<evidence type="ECO:0000256" key="5">
    <source>
        <dbReference type="SAM" id="MobiDB-lite"/>
    </source>
</evidence>
<keyword evidence="4" id="KW-0539">Nucleus</keyword>
<dbReference type="InterPro" id="IPR001138">
    <property type="entry name" value="Zn2Cys6_DnaBD"/>
</dbReference>
<feature type="region of interest" description="Disordered" evidence="5">
    <location>
        <begin position="845"/>
        <end position="871"/>
    </location>
</feature>
<evidence type="ECO:0000256" key="1">
    <source>
        <dbReference type="ARBA" id="ARBA00022723"/>
    </source>
</evidence>
<feature type="region of interest" description="Disordered" evidence="5">
    <location>
        <begin position="662"/>
        <end position="687"/>
    </location>
</feature>
<organism evidence="7 8">
    <name type="scientific">Apiospora phragmitis</name>
    <dbReference type="NCBI Taxonomy" id="2905665"/>
    <lineage>
        <taxon>Eukaryota</taxon>
        <taxon>Fungi</taxon>
        <taxon>Dikarya</taxon>
        <taxon>Ascomycota</taxon>
        <taxon>Pezizomycotina</taxon>
        <taxon>Sordariomycetes</taxon>
        <taxon>Xylariomycetidae</taxon>
        <taxon>Amphisphaeriales</taxon>
        <taxon>Apiosporaceae</taxon>
        <taxon>Apiospora</taxon>
    </lineage>
</organism>
<dbReference type="Proteomes" id="UP001480595">
    <property type="component" value="Unassembled WGS sequence"/>
</dbReference>
<dbReference type="Gene3D" id="4.10.240.10">
    <property type="entry name" value="Zn(2)-C6 fungal-type DNA-binding domain"/>
    <property type="match status" value="1"/>
</dbReference>
<dbReference type="SUPFAM" id="SSF57701">
    <property type="entry name" value="Zn2/Cys6 DNA-binding domain"/>
    <property type="match status" value="1"/>
</dbReference>
<gene>
    <name evidence="7" type="ORF">PG994_002426</name>
</gene>
<dbReference type="Pfam" id="PF04082">
    <property type="entry name" value="Fungal_trans"/>
    <property type="match status" value="1"/>
</dbReference>
<dbReference type="InterPro" id="IPR036864">
    <property type="entry name" value="Zn2-C6_fun-type_DNA-bd_sf"/>
</dbReference>
<sequence>MPSRRVPLERRKRTEISCDKCKSRKQKCHRLLSDLASQDGDDSRAPCRYCETHGFPCVTTQTRKRRVLANVEESLEARVGLLERLVQGLVPGADTTSVEGLHALGASLGIPAIPEQQQQPNTYYGSSSSLTPAGGAASSSSIQVENNDDSSGGRRRRSSNNPAQVVVAAHDDDEEKVEEQQQQMPVLRDQQGQMQYIGPASSYIFQIRMRAMLAGRNSHGQSQGQFFLFANHAVADKAWVGKVADLGREMSIDHRTPPPAPPHPHEAVESPASDGSESDDDNNSEEQDDGEDERATHTSEDSLLSGTIPDRLVDAFFERIHPDFPVLSEECFRRKYERFRRHQEQKQPSHMAESSNSSVDVDASWVCSFLCVLLLARRTVLPGDDVLSTARGQNAEDRWWRKVHTLLPSVVFTSSIAAVQALLLAALHLNNTNNKDSCWTLTGAAVRISIAIGLHRDAKVQEQFGTTNPEAAATGAQNPMLLLRKRLWWTLYEFELMQAASLDRPSAICDASCNTSAAIQSSLATPGADATMEHSTHLLRMLSQACRVVRTMNNSSSSTGGAEDVYNSNGPLSRAASLIRDLRRWRDNLPHELSQQAATAAMENNNNIHGQEAAAAGSNESTMTPRLKRSLLLMHVQYHHILCVITRNPMLTSASHLFDGSSNNINDSNHNHEGTPRRRHHPNSNLGVPEGGGGCNAFLTDVCIDAAQASARLLLRLDADGLFDQVTGWDFYFLYQAAQVLVLGVMYDAKRGGNRVIQSFHAAGGGGGGGDRDSRLDTSRALLHSCAELAARVAQIPLVPGTNHRFAVVVGELVGLVDEFIRSPAVEGPAAVTGPPATSSCFPMPENGSSRHQPQAPYHPNIIDDSNTNSNQTSQMEIDAAATFESNGLHHEGGGEGSDLVMAETPSDIQFPADMAAHFGFPDGSWTYREGQWNDFGGMILGGGFGP</sequence>
<evidence type="ECO:0000313" key="8">
    <source>
        <dbReference type="Proteomes" id="UP001480595"/>
    </source>
</evidence>
<reference evidence="7 8" key="1">
    <citation type="submission" date="2023-01" db="EMBL/GenBank/DDBJ databases">
        <title>Analysis of 21 Apiospora genomes using comparative genomics revels a genus with tremendous synthesis potential of carbohydrate active enzymes and secondary metabolites.</title>
        <authorList>
            <person name="Sorensen T."/>
        </authorList>
    </citation>
    <scope>NUCLEOTIDE SEQUENCE [LARGE SCALE GENOMIC DNA]</scope>
    <source>
        <strain evidence="7 8">CBS 135458</strain>
    </source>
</reference>
<accession>A0ABR1WWI5</accession>
<evidence type="ECO:0000256" key="4">
    <source>
        <dbReference type="ARBA" id="ARBA00023242"/>
    </source>
</evidence>
<evidence type="ECO:0000256" key="3">
    <source>
        <dbReference type="ARBA" id="ARBA00023163"/>
    </source>
</evidence>
<dbReference type="EMBL" id="JAQQWL010000002">
    <property type="protein sequence ID" value="KAK8087452.1"/>
    <property type="molecule type" value="Genomic_DNA"/>
</dbReference>
<comment type="caution">
    <text evidence="7">The sequence shown here is derived from an EMBL/GenBank/DDBJ whole genome shotgun (WGS) entry which is preliminary data.</text>
</comment>
<keyword evidence="1" id="KW-0479">Metal-binding</keyword>
<keyword evidence="3" id="KW-0804">Transcription</keyword>
<dbReference type="PANTHER" id="PTHR47424:SF6">
    <property type="entry name" value="PROLINE UTILIZATION TRANS-ACTIVATOR"/>
    <property type="match status" value="1"/>
</dbReference>
<keyword evidence="2" id="KW-0805">Transcription regulation</keyword>
<name>A0ABR1WWI5_9PEZI</name>
<proteinExistence type="predicted"/>
<feature type="region of interest" description="Disordered" evidence="5">
    <location>
        <begin position="251"/>
        <end position="304"/>
    </location>
</feature>
<dbReference type="CDD" id="cd00067">
    <property type="entry name" value="GAL4"/>
    <property type="match status" value="1"/>
</dbReference>
<dbReference type="CDD" id="cd12148">
    <property type="entry name" value="fungal_TF_MHR"/>
    <property type="match status" value="1"/>
</dbReference>
<dbReference type="RefSeq" id="XP_066721976.1">
    <property type="nucleotide sequence ID" value="XM_066853835.1"/>
</dbReference>
<dbReference type="SMART" id="SM00906">
    <property type="entry name" value="Fungal_trans"/>
    <property type="match status" value="1"/>
</dbReference>
<feature type="region of interest" description="Disordered" evidence="5">
    <location>
        <begin position="118"/>
        <end position="183"/>
    </location>
</feature>
<evidence type="ECO:0000313" key="7">
    <source>
        <dbReference type="EMBL" id="KAK8087452.1"/>
    </source>
</evidence>
<feature type="domain" description="Xylanolytic transcriptional activator regulatory" evidence="6">
    <location>
        <begin position="438"/>
        <end position="522"/>
    </location>
</feature>
<evidence type="ECO:0000259" key="6">
    <source>
        <dbReference type="SMART" id="SM00906"/>
    </source>
</evidence>
<evidence type="ECO:0000256" key="2">
    <source>
        <dbReference type="ARBA" id="ARBA00023015"/>
    </source>
</evidence>